<evidence type="ECO:0000313" key="4">
    <source>
        <dbReference type="Proteomes" id="UP001500683"/>
    </source>
</evidence>
<evidence type="ECO:0000313" key="3">
    <source>
        <dbReference type="EMBL" id="GAA4099330.1"/>
    </source>
</evidence>
<sequence>MVAHQGNQEPPLVRKSATGRRRRRRRESALVWWGAFAVLLVAAGWWRSWRLALLALLLWCLYELVLVPTICRVATRQGYSCREPARGRLFACSSGHQQVKTDALWRLVGLRNPLRRPPKADPNRETGTLIVSPVVRGRLAQADRTLILLAALGTLVTIAGVVYGFDL</sequence>
<keyword evidence="2" id="KW-0812">Transmembrane</keyword>
<feature type="transmembrane region" description="Helical" evidence="2">
    <location>
        <begin position="52"/>
        <end position="74"/>
    </location>
</feature>
<feature type="region of interest" description="Disordered" evidence="1">
    <location>
        <begin position="1"/>
        <end position="20"/>
    </location>
</feature>
<proteinExistence type="predicted"/>
<feature type="transmembrane region" description="Helical" evidence="2">
    <location>
        <begin position="29"/>
        <end position="46"/>
    </location>
</feature>
<reference evidence="4" key="1">
    <citation type="journal article" date="2019" name="Int. J. Syst. Evol. Microbiol.">
        <title>The Global Catalogue of Microorganisms (GCM) 10K type strain sequencing project: providing services to taxonomists for standard genome sequencing and annotation.</title>
        <authorList>
            <consortium name="The Broad Institute Genomics Platform"/>
            <consortium name="The Broad Institute Genome Sequencing Center for Infectious Disease"/>
            <person name="Wu L."/>
            <person name="Ma J."/>
        </authorList>
    </citation>
    <scope>NUCLEOTIDE SEQUENCE [LARGE SCALE GENOMIC DNA]</scope>
    <source>
        <strain evidence="4">JCM 16702</strain>
    </source>
</reference>
<dbReference type="RefSeq" id="WP_344957149.1">
    <property type="nucleotide sequence ID" value="NZ_BAAAZG010000059.1"/>
</dbReference>
<dbReference type="EMBL" id="BAAAZG010000059">
    <property type="protein sequence ID" value="GAA4099330.1"/>
    <property type="molecule type" value="Genomic_DNA"/>
</dbReference>
<evidence type="ECO:0000256" key="1">
    <source>
        <dbReference type="SAM" id="MobiDB-lite"/>
    </source>
</evidence>
<keyword evidence="4" id="KW-1185">Reference proteome</keyword>
<keyword evidence="2" id="KW-0472">Membrane</keyword>
<organism evidence="3 4">
    <name type="scientific">Actinomadura miaoliensis</name>
    <dbReference type="NCBI Taxonomy" id="430685"/>
    <lineage>
        <taxon>Bacteria</taxon>
        <taxon>Bacillati</taxon>
        <taxon>Actinomycetota</taxon>
        <taxon>Actinomycetes</taxon>
        <taxon>Streptosporangiales</taxon>
        <taxon>Thermomonosporaceae</taxon>
        <taxon>Actinomadura</taxon>
    </lineage>
</organism>
<comment type="caution">
    <text evidence="3">The sequence shown here is derived from an EMBL/GenBank/DDBJ whole genome shotgun (WGS) entry which is preliminary data.</text>
</comment>
<protein>
    <submittedName>
        <fullName evidence="3">Uncharacterized protein</fullName>
    </submittedName>
</protein>
<accession>A0ABP7WY32</accession>
<keyword evidence="2" id="KW-1133">Transmembrane helix</keyword>
<dbReference type="Proteomes" id="UP001500683">
    <property type="component" value="Unassembled WGS sequence"/>
</dbReference>
<evidence type="ECO:0000256" key="2">
    <source>
        <dbReference type="SAM" id="Phobius"/>
    </source>
</evidence>
<gene>
    <name evidence="3" type="ORF">GCM10022214_75240</name>
</gene>
<feature type="transmembrane region" description="Helical" evidence="2">
    <location>
        <begin position="146"/>
        <end position="165"/>
    </location>
</feature>
<name>A0ABP7WY32_9ACTN</name>